<evidence type="ECO:0000259" key="2">
    <source>
        <dbReference type="Pfam" id="PF03372"/>
    </source>
</evidence>
<evidence type="ECO:0000313" key="4">
    <source>
        <dbReference type="Proteomes" id="UP000244925"/>
    </source>
</evidence>
<dbReference type="GeneID" id="93424057"/>
<accession>A0A2V1IZQ4</accession>
<comment type="caution">
    <text evidence="3">The sequence shown here is derived from an EMBL/GenBank/DDBJ whole genome shotgun (WGS) entry which is preliminary data.</text>
</comment>
<sequence length="306" mass="34064">MKIFALIAVALAAAGVMAAESGGSARFNVATYNIRQLNAGDDARGDSWQRRHRVVADLIRFHDFDIFGTQEGFHSQLEDLKGSLPGYDYIGRGRDDGDKAGEHSVIFYRTDLFEAVDHGDFWLSENPESPGLGWDAVCVRICTWGRFRHIPTGREFLMFNLHMDHVGQVARRESARLIRDKIIQLGDSLPAMLTGDFNVDQRSDAYRTVLECGLIDSHDAAAMVYETNGTFNDYRTDAFSDQRIDHIFVSPGIIVEKYGILTDTYRSDEGGEVKPAGANAPSELMIGNFKARVPSDHFPVRATVVL</sequence>
<dbReference type="PANTHER" id="PTHR12121:SF36">
    <property type="entry name" value="ENDONUCLEASE_EXONUCLEASE_PHOSPHATASE DOMAIN-CONTAINING PROTEIN"/>
    <property type="match status" value="1"/>
</dbReference>
<dbReference type="RefSeq" id="WP_107035786.1">
    <property type="nucleotide sequence ID" value="NZ_CAONGC010000031.1"/>
</dbReference>
<keyword evidence="3" id="KW-0378">Hydrolase</keyword>
<dbReference type="PANTHER" id="PTHR12121">
    <property type="entry name" value="CARBON CATABOLITE REPRESSOR PROTEIN 4"/>
    <property type="match status" value="1"/>
</dbReference>
<proteinExistence type="predicted"/>
<dbReference type="Gene3D" id="3.60.10.10">
    <property type="entry name" value="Endonuclease/exonuclease/phosphatase"/>
    <property type="match status" value="1"/>
</dbReference>
<dbReference type="GO" id="GO:0000175">
    <property type="term" value="F:3'-5'-RNA exonuclease activity"/>
    <property type="evidence" value="ECO:0007669"/>
    <property type="project" value="TreeGrafter"/>
</dbReference>
<dbReference type="GO" id="GO:0004519">
    <property type="term" value="F:endonuclease activity"/>
    <property type="evidence" value="ECO:0007669"/>
    <property type="project" value="UniProtKB-KW"/>
</dbReference>
<dbReference type="InterPro" id="IPR036691">
    <property type="entry name" value="Endo/exonu/phosph_ase_sf"/>
</dbReference>
<dbReference type="InterPro" id="IPR005135">
    <property type="entry name" value="Endo/exonuclease/phosphatase"/>
</dbReference>
<keyword evidence="3" id="KW-0255">Endonuclease</keyword>
<feature type="chain" id="PRO_5015945416" evidence="1">
    <location>
        <begin position="19"/>
        <end position="306"/>
    </location>
</feature>
<reference evidence="4" key="1">
    <citation type="submission" date="2018-02" db="EMBL/GenBank/DDBJ databases">
        <authorList>
            <person name="Clavel T."/>
            <person name="Strowig T."/>
        </authorList>
    </citation>
    <scope>NUCLEOTIDE SEQUENCE [LARGE SCALE GENOMIC DNA]</scope>
    <source>
        <strain evidence="4">DSM 100764</strain>
    </source>
</reference>
<dbReference type="SUPFAM" id="SSF56219">
    <property type="entry name" value="DNase I-like"/>
    <property type="match status" value="1"/>
</dbReference>
<keyword evidence="1" id="KW-0732">Signal</keyword>
<evidence type="ECO:0000313" key="3">
    <source>
        <dbReference type="EMBL" id="PWB07869.1"/>
    </source>
</evidence>
<dbReference type="Pfam" id="PF03372">
    <property type="entry name" value="Exo_endo_phos"/>
    <property type="match status" value="1"/>
</dbReference>
<gene>
    <name evidence="3" type="ORF">C5O25_05770</name>
</gene>
<organism evidence="3 4">
    <name type="scientific">Paramuribaculum intestinale</name>
    <dbReference type="NCBI Taxonomy" id="2094151"/>
    <lineage>
        <taxon>Bacteria</taxon>
        <taxon>Pseudomonadati</taxon>
        <taxon>Bacteroidota</taxon>
        <taxon>Bacteroidia</taxon>
        <taxon>Bacteroidales</taxon>
        <taxon>Muribaculaceae</taxon>
        <taxon>Paramuribaculum</taxon>
    </lineage>
</organism>
<feature type="signal peptide" evidence="1">
    <location>
        <begin position="1"/>
        <end position="18"/>
    </location>
</feature>
<keyword evidence="3" id="KW-0540">Nuclease</keyword>
<evidence type="ECO:0000256" key="1">
    <source>
        <dbReference type="SAM" id="SignalP"/>
    </source>
</evidence>
<dbReference type="AlphaFoldDB" id="A0A2V1IZQ4"/>
<dbReference type="InterPro" id="IPR050410">
    <property type="entry name" value="CCR4/nocturin_mRNA_transcr"/>
</dbReference>
<feature type="domain" description="Endonuclease/exonuclease/phosphatase" evidence="2">
    <location>
        <begin position="30"/>
        <end position="297"/>
    </location>
</feature>
<keyword evidence="4" id="KW-1185">Reference proteome</keyword>
<name>A0A2V1IZQ4_9BACT</name>
<protein>
    <submittedName>
        <fullName evidence="3">Endonuclease</fullName>
    </submittedName>
</protein>
<dbReference type="EMBL" id="PUBV01000009">
    <property type="protein sequence ID" value="PWB07869.1"/>
    <property type="molecule type" value="Genomic_DNA"/>
</dbReference>
<dbReference type="CDD" id="cd09083">
    <property type="entry name" value="EEP-1"/>
    <property type="match status" value="1"/>
</dbReference>
<dbReference type="Proteomes" id="UP000244925">
    <property type="component" value="Unassembled WGS sequence"/>
</dbReference>